<dbReference type="GO" id="GO:0097363">
    <property type="term" value="F:protein O-acetylglucosaminyltransferase activity"/>
    <property type="evidence" value="ECO:0007669"/>
    <property type="project" value="UniProtKB-EC"/>
</dbReference>
<dbReference type="Gene3D" id="3.40.50.2000">
    <property type="entry name" value="Glycogen Phosphorylase B"/>
    <property type="match status" value="1"/>
</dbReference>
<dbReference type="UniPathway" id="UPA00378"/>
<evidence type="ECO:0000256" key="3">
    <source>
        <dbReference type="ARBA" id="ARBA00007692"/>
    </source>
</evidence>
<gene>
    <name evidence="13" type="ORF">CTI12_AA452010</name>
</gene>
<dbReference type="Gene3D" id="3.40.50.11380">
    <property type="match status" value="1"/>
</dbReference>
<dbReference type="InterPro" id="IPR051939">
    <property type="entry name" value="Glycosyltr_41/O-GlcNAc_trsf"/>
</dbReference>
<keyword evidence="7 13" id="KW-0808">Transferase</keyword>
<comment type="similarity">
    <text evidence="2">Belongs to the glycosyltransferase 41 family. O-GlcNAc transferase subfamily.</text>
</comment>
<protein>
    <recommendedName>
        <fullName evidence="4">protein O-GlcNAc transferase</fullName>
        <ecNumber evidence="4">2.4.1.255</ecNumber>
    </recommendedName>
</protein>
<dbReference type="PANTHER" id="PTHR44835">
    <property type="entry name" value="UDP-N-ACETYLGLUCOSAMINE--PEPTIDE N-ACETYLGLUCOSAMINYLTRANSFERASE SPINDLY-RELATED"/>
    <property type="match status" value="1"/>
</dbReference>
<dbReference type="Proteomes" id="UP000245207">
    <property type="component" value="Unassembled WGS sequence"/>
</dbReference>
<evidence type="ECO:0000256" key="10">
    <source>
        <dbReference type="ARBA" id="ARBA00022946"/>
    </source>
</evidence>
<accession>A0A2U1LU23</accession>
<comment type="pathway">
    <text evidence="1">Protein modification; protein glycosylation.</text>
</comment>
<keyword evidence="10" id="KW-0809">Transit peptide</keyword>
<dbReference type="SUPFAM" id="SSF48452">
    <property type="entry name" value="TPR-like"/>
    <property type="match status" value="2"/>
</dbReference>
<dbReference type="Pfam" id="PF02536">
    <property type="entry name" value="mTERF"/>
    <property type="match status" value="1"/>
</dbReference>
<dbReference type="GO" id="GO:0003676">
    <property type="term" value="F:nucleic acid binding"/>
    <property type="evidence" value="ECO:0007669"/>
    <property type="project" value="InterPro"/>
</dbReference>
<reference evidence="13 14" key="1">
    <citation type="journal article" date="2018" name="Mol. Plant">
        <title>The genome of Artemisia annua provides insight into the evolution of Asteraceae family and artemisinin biosynthesis.</title>
        <authorList>
            <person name="Shen Q."/>
            <person name="Zhang L."/>
            <person name="Liao Z."/>
            <person name="Wang S."/>
            <person name="Yan T."/>
            <person name="Shi P."/>
            <person name="Liu M."/>
            <person name="Fu X."/>
            <person name="Pan Q."/>
            <person name="Wang Y."/>
            <person name="Lv Z."/>
            <person name="Lu X."/>
            <person name="Zhang F."/>
            <person name="Jiang W."/>
            <person name="Ma Y."/>
            <person name="Chen M."/>
            <person name="Hao X."/>
            <person name="Li L."/>
            <person name="Tang Y."/>
            <person name="Lv G."/>
            <person name="Zhou Y."/>
            <person name="Sun X."/>
            <person name="Brodelius P.E."/>
            <person name="Rose J.K.C."/>
            <person name="Tang K."/>
        </authorList>
    </citation>
    <scope>NUCLEOTIDE SEQUENCE [LARGE SCALE GENOMIC DNA]</scope>
    <source>
        <strain evidence="14">cv. Huhao1</strain>
        <tissue evidence="13">Leaf</tissue>
    </source>
</reference>
<dbReference type="InterPro" id="IPR011990">
    <property type="entry name" value="TPR-like_helical_dom_sf"/>
</dbReference>
<keyword evidence="8" id="KW-0677">Repeat</keyword>
<dbReference type="Pfam" id="PF13844">
    <property type="entry name" value="Glyco_transf_41"/>
    <property type="match status" value="2"/>
</dbReference>
<dbReference type="GO" id="GO:0006353">
    <property type="term" value="P:DNA-templated transcription termination"/>
    <property type="evidence" value="ECO:0007669"/>
    <property type="project" value="UniProtKB-KW"/>
</dbReference>
<dbReference type="Gene3D" id="1.25.70.10">
    <property type="entry name" value="Transcription termination factor 3, mitochondrial"/>
    <property type="match status" value="1"/>
</dbReference>
<keyword evidence="5" id="KW-0804">Transcription</keyword>
<dbReference type="EMBL" id="PKPP01007771">
    <property type="protein sequence ID" value="PWA52495.1"/>
    <property type="molecule type" value="Genomic_DNA"/>
</dbReference>
<evidence type="ECO:0000256" key="11">
    <source>
        <dbReference type="PROSITE-ProRule" id="PRU00339"/>
    </source>
</evidence>
<keyword evidence="5" id="KW-0805">Transcription regulation</keyword>
<feature type="repeat" description="TPR" evidence="11">
    <location>
        <begin position="100"/>
        <end position="133"/>
    </location>
</feature>
<proteinExistence type="inferred from homology"/>
<feature type="domain" description="O-GlcNAc transferase C-terminal" evidence="12">
    <location>
        <begin position="176"/>
        <end position="336"/>
    </location>
</feature>
<dbReference type="InterPro" id="IPR038538">
    <property type="entry name" value="MTERF_sf"/>
</dbReference>
<keyword evidence="9 11" id="KW-0802">TPR repeat</keyword>
<evidence type="ECO:0000256" key="9">
    <source>
        <dbReference type="ARBA" id="ARBA00022803"/>
    </source>
</evidence>
<comment type="similarity">
    <text evidence="3">Belongs to the mTERF family.</text>
</comment>
<evidence type="ECO:0000256" key="6">
    <source>
        <dbReference type="ARBA" id="ARBA00022676"/>
    </source>
</evidence>
<organism evidence="13 14">
    <name type="scientific">Artemisia annua</name>
    <name type="common">Sweet wormwood</name>
    <dbReference type="NCBI Taxonomy" id="35608"/>
    <lineage>
        <taxon>Eukaryota</taxon>
        <taxon>Viridiplantae</taxon>
        <taxon>Streptophyta</taxon>
        <taxon>Embryophyta</taxon>
        <taxon>Tracheophyta</taxon>
        <taxon>Spermatophyta</taxon>
        <taxon>Magnoliopsida</taxon>
        <taxon>eudicotyledons</taxon>
        <taxon>Gunneridae</taxon>
        <taxon>Pentapetalae</taxon>
        <taxon>asterids</taxon>
        <taxon>campanulids</taxon>
        <taxon>Asterales</taxon>
        <taxon>Asteraceae</taxon>
        <taxon>Asteroideae</taxon>
        <taxon>Anthemideae</taxon>
        <taxon>Artemisiinae</taxon>
        <taxon>Artemisia</taxon>
    </lineage>
</organism>
<dbReference type="InterPro" id="IPR029489">
    <property type="entry name" value="OGT/SEC/SPY_C"/>
</dbReference>
<evidence type="ECO:0000256" key="4">
    <source>
        <dbReference type="ARBA" id="ARBA00011970"/>
    </source>
</evidence>
<feature type="domain" description="O-GlcNAc transferase C-terminal" evidence="12">
    <location>
        <begin position="353"/>
        <end position="534"/>
    </location>
</feature>
<evidence type="ECO:0000256" key="1">
    <source>
        <dbReference type="ARBA" id="ARBA00004922"/>
    </source>
</evidence>
<dbReference type="Pfam" id="PF00515">
    <property type="entry name" value="TPR_1"/>
    <property type="match status" value="2"/>
</dbReference>
<dbReference type="InterPro" id="IPR003690">
    <property type="entry name" value="MTERF"/>
</dbReference>
<keyword evidence="6 13" id="KW-0328">Glycosyltransferase</keyword>
<dbReference type="AlphaFoldDB" id="A0A2U1LU23"/>
<evidence type="ECO:0000313" key="13">
    <source>
        <dbReference type="EMBL" id="PWA52495.1"/>
    </source>
</evidence>
<evidence type="ECO:0000256" key="5">
    <source>
        <dbReference type="ARBA" id="ARBA00022472"/>
    </source>
</evidence>
<dbReference type="PANTHER" id="PTHR44835:SF1">
    <property type="entry name" value="PROTEIN O-GLCNAC TRANSFERASE"/>
    <property type="match status" value="1"/>
</dbReference>
<comment type="caution">
    <text evidence="13">The sequence shown here is derived from an EMBL/GenBank/DDBJ whole genome shotgun (WGS) entry which is preliminary data.</text>
</comment>
<dbReference type="FunFam" id="1.25.70.10:FF:000001">
    <property type="entry name" value="Mitochondrial transcription termination factor-like"/>
    <property type="match status" value="1"/>
</dbReference>
<dbReference type="SMART" id="SM00028">
    <property type="entry name" value="TPR"/>
    <property type="match status" value="4"/>
</dbReference>
<feature type="repeat" description="TPR" evidence="11">
    <location>
        <begin position="66"/>
        <end position="99"/>
    </location>
</feature>
<dbReference type="PROSITE" id="PS50005">
    <property type="entry name" value="TPR"/>
    <property type="match status" value="3"/>
</dbReference>
<dbReference type="OrthoDB" id="9991317at2759"/>
<dbReference type="SMART" id="SM00733">
    <property type="entry name" value="Mterf"/>
    <property type="match status" value="7"/>
</dbReference>
<dbReference type="Gene3D" id="1.25.40.10">
    <property type="entry name" value="Tetratricopeptide repeat domain"/>
    <property type="match status" value="2"/>
</dbReference>
<evidence type="ECO:0000256" key="8">
    <source>
        <dbReference type="ARBA" id="ARBA00022737"/>
    </source>
</evidence>
<evidence type="ECO:0000313" key="14">
    <source>
        <dbReference type="Proteomes" id="UP000245207"/>
    </source>
</evidence>
<dbReference type="STRING" id="35608.A0A2U1LU23"/>
<keyword evidence="5" id="KW-0806">Transcription termination</keyword>
<dbReference type="EC" id="2.4.1.255" evidence="4"/>
<sequence length="949" mass="107093">MYNLGVAYGEMLKFEMAIVFYELAFHFNPHCAEACNNLGVIYKDRDNLDKAVECYQLALSIKPNFSQSLNNLGVVYTVQGKMDAASSMIEKAIVANPTYAEAYNNLGVLYRDAGSISLAIEAYEQCLKIDPDSRNAGQNRLLAMNYINEGTDDKLFEAHRDWGLRFMRLYPQYTSWDNSREPERPLVIGYVSPDYFTHSVSYFIEAPLIYHDYVNYKVVVYSAVVKADAKTMKFKDRVLKRGGMWRDIYGLEEKKVASIVREDKVDILVELTGHTANNKLGMMACRPAPLQVTWIGYPNTTGLPTIDYRITDAMADPPDTKQKHVEDLVRLPDCFLCYTPSPEAGPASPAPALSNGFITFGSFNNLAKITPKVLQVWAKILCAVPNSRLIVKCKPFCCDSVRQRFLSTLEQLGLESLRVDLLPLILLNHDHMQAYSLMDISLDTFPYAGTTTTCESLYMGVPCVTMGGSVHAHNVGVSLLSAVGLEHLVAKTEDEYIRLAIQLASDVTALSNLRMDLRNLMANSPLCNGSKFINGLESAYRDMWRGYCKGNIPSLKRMEMLQNQNQTPQITSLLSKDDPFGSIKENGFSLGPPRLLTSGAIEENGSQANQSSSSGLVVGTPSVVTGLKPFFKTQGFSDTQISQLIRKFPVALSCNPEKNLLPKFKFLSSIGLSDTDIVKLLVARPKSLGRSLDNHIVPSVELLNSLLQSNERTLIAIRRCAWVLDWDFQSNLILNMEVLRDVGVPGDKMLYMLTYQPRDFLVSGEVFRKAVEEVVGMGFDPSKTHFMLAVHAIRSMSKGTWDKKIETYEKWGWRKEEVLLAFRSDPWCMMKSEEKIDTVMEFLVNKMGVELSVVVKNSVLISLSMEKRIVPRSLVYEYCMDKKLIDKNQVGLCGWLKCPETYFVKRLERYDKYVPGVLEFYREKMDQKSLRLIDKDHVGLCWWLKCPET</sequence>
<feature type="repeat" description="TPR" evidence="11">
    <location>
        <begin position="32"/>
        <end position="65"/>
    </location>
</feature>
<keyword evidence="14" id="KW-1185">Reference proteome</keyword>
<dbReference type="InterPro" id="IPR019734">
    <property type="entry name" value="TPR_rpt"/>
</dbReference>
<name>A0A2U1LU23_ARTAN</name>
<dbReference type="PROSITE" id="PS50293">
    <property type="entry name" value="TPR_REGION"/>
    <property type="match status" value="2"/>
</dbReference>
<evidence type="ECO:0000256" key="2">
    <source>
        <dbReference type="ARBA" id="ARBA00005386"/>
    </source>
</evidence>
<evidence type="ECO:0000259" key="12">
    <source>
        <dbReference type="Pfam" id="PF13844"/>
    </source>
</evidence>
<evidence type="ECO:0000256" key="7">
    <source>
        <dbReference type="ARBA" id="ARBA00022679"/>
    </source>
</evidence>